<dbReference type="InterPro" id="IPR016032">
    <property type="entry name" value="Sig_transdc_resp-reg_C-effctor"/>
</dbReference>
<feature type="DNA-binding region" description="OmpR/PhoB-type" evidence="2">
    <location>
        <begin position="6"/>
        <end position="105"/>
    </location>
</feature>
<dbReference type="SUPFAM" id="SSF82171">
    <property type="entry name" value="DPP6 N-terminal domain-like"/>
    <property type="match status" value="1"/>
</dbReference>
<dbReference type="EMBL" id="JALAAR010000005">
    <property type="protein sequence ID" value="MEH8017072.1"/>
    <property type="molecule type" value="Genomic_DNA"/>
</dbReference>
<dbReference type="InterPro" id="IPR036388">
    <property type="entry name" value="WH-like_DNA-bd_sf"/>
</dbReference>
<feature type="domain" description="OmpR/PhoB-type" evidence="4">
    <location>
        <begin position="6"/>
        <end position="105"/>
    </location>
</feature>
<evidence type="ECO:0000256" key="1">
    <source>
        <dbReference type="ARBA" id="ARBA00023125"/>
    </source>
</evidence>
<dbReference type="SUPFAM" id="SSF46894">
    <property type="entry name" value="C-terminal effector domain of the bipartite response regulators"/>
    <property type="match status" value="1"/>
</dbReference>
<evidence type="ECO:0000313" key="6">
    <source>
        <dbReference type="Proteomes" id="UP001375382"/>
    </source>
</evidence>
<dbReference type="RefSeq" id="WP_335735481.1">
    <property type="nucleotide sequence ID" value="NZ_JALAAR010000005.1"/>
</dbReference>
<keyword evidence="3" id="KW-0812">Transmembrane</keyword>
<evidence type="ECO:0000259" key="4">
    <source>
        <dbReference type="PROSITE" id="PS51755"/>
    </source>
</evidence>
<dbReference type="SMART" id="SM00862">
    <property type="entry name" value="Trans_reg_C"/>
    <property type="match status" value="1"/>
</dbReference>
<sequence>MSNQLSAKVQLGDVVFDTVQRQLIHGETVTLLEPKVYDLLCYLVAHSQRFVSLAELHQQVWAGRIVTDTAVRRTISKLRAALGDTDSENPRYLKTQMKLGYQLLLEPVSLPFAAPLHIMSDDSELKSTTQTTQLPESLSKGFRYSLLILALIVSLLTATWWLTSNTAHPVASGYDVVLEMPGAKSVLSVSQSGEWLTFTGMLDNDNELNIYLLNTQTGAMQRIPAPAAAVPFSEFVQNDKQLLYGSAGEQHAFYLQPLPDLSLPARQIDTSEFALIGYPVALGDNEILFSASRNLTESLTYYRYNILTEQWTPFSYNHRAGQGDMKARVSADGQKLALMRVNFSSDVLTQILIFDVSSAELLKDISFPQYFFNLEWLSDNQLVLTSPNFGRFLYQLDIETEQLDKVDTSTAFAELRRSKHGDWFGIYAPNVQAPRFNLTRLDWQGSIQRIFSLPERPLSMTFSQLQNHYWLVERDEEQFNLFLYNGADGNKTKLFSHPERFRVLDQHPEQALLLLRIQNRLALLNTETGEYQYISSSQQDVFDGHFQQADNTVNFTEQVSGKWQVSRFDLQQQRQTILLRGYRYLAAWQQQYVAVDQQGQFWLLAADYSAVQKLPLQLGEDISHMRVFLQQDNVIAINYTTELTWQLSQLDLVTRELQQTELPVRPVRSAWEISIKDGELLYANWTQVSSPIVRFHGPPLKTDE</sequence>
<comment type="caution">
    <text evidence="5">The sequence shown here is derived from an EMBL/GenBank/DDBJ whole genome shotgun (WGS) entry which is preliminary data.</text>
</comment>
<protein>
    <submittedName>
        <fullName evidence="5">Winged helix-turn-helix domain-containing protein</fullName>
    </submittedName>
</protein>
<accession>A0ABU8C5D3</accession>
<dbReference type="PROSITE" id="PS51755">
    <property type="entry name" value="OMPR_PHOB"/>
    <property type="match status" value="1"/>
</dbReference>
<proteinExistence type="predicted"/>
<dbReference type="Proteomes" id="UP001375382">
    <property type="component" value="Unassembled WGS sequence"/>
</dbReference>
<organism evidence="5 6">
    <name type="scientific">Rheinheimera muenzenbergensis</name>
    <dbReference type="NCBI Taxonomy" id="1193628"/>
    <lineage>
        <taxon>Bacteria</taxon>
        <taxon>Pseudomonadati</taxon>
        <taxon>Pseudomonadota</taxon>
        <taxon>Gammaproteobacteria</taxon>
        <taxon>Chromatiales</taxon>
        <taxon>Chromatiaceae</taxon>
        <taxon>Rheinheimera</taxon>
    </lineage>
</organism>
<reference evidence="5 6" key="1">
    <citation type="journal article" date="2023" name="Ecotoxicol. Environ. Saf.">
        <title>Mercury remediation potential of mercury-resistant strain Rheinheimera metallidurans sp. nov. isolated from a municipal waste dumping site.</title>
        <authorList>
            <person name="Yadav V."/>
            <person name="Manjhi A."/>
            <person name="Vadakedath N."/>
        </authorList>
    </citation>
    <scope>NUCLEOTIDE SEQUENCE [LARGE SCALE GENOMIC DNA]</scope>
    <source>
        <strain evidence="5 6">E-49</strain>
    </source>
</reference>
<keyword evidence="3" id="KW-0472">Membrane</keyword>
<feature type="transmembrane region" description="Helical" evidence="3">
    <location>
        <begin position="144"/>
        <end position="162"/>
    </location>
</feature>
<evidence type="ECO:0000256" key="3">
    <source>
        <dbReference type="SAM" id="Phobius"/>
    </source>
</evidence>
<keyword evidence="6" id="KW-1185">Reference proteome</keyword>
<keyword evidence="3" id="KW-1133">Transmembrane helix</keyword>
<gene>
    <name evidence="5" type="ORF">MN202_07510</name>
</gene>
<dbReference type="Pfam" id="PF00486">
    <property type="entry name" value="Trans_reg_C"/>
    <property type="match status" value="1"/>
</dbReference>
<dbReference type="CDD" id="cd00383">
    <property type="entry name" value="trans_reg_C"/>
    <property type="match status" value="1"/>
</dbReference>
<name>A0ABU8C5D3_9GAMM</name>
<dbReference type="InterPro" id="IPR001867">
    <property type="entry name" value="OmpR/PhoB-type_DNA-bd"/>
</dbReference>
<dbReference type="Gene3D" id="1.10.10.10">
    <property type="entry name" value="Winged helix-like DNA-binding domain superfamily/Winged helix DNA-binding domain"/>
    <property type="match status" value="1"/>
</dbReference>
<evidence type="ECO:0000313" key="5">
    <source>
        <dbReference type="EMBL" id="MEH8017072.1"/>
    </source>
</evidence>
<keyword evidence="1 2" id="KW-0238">DNA-binding</keyword>
<dbReference type="SUPFAM" id="SSF69304">
    <property type="entry name" value="Tricorn protease N-terminal domain"/>
    <property type="match status" value="1"/>
</dbReference>
<evidence type="ECO:0000256" key="2">
    <source>
        <dbReference type="PROSITE-ProRule" id="PRU01091"/>
    </source>
</evidence>